<evidence type="ECO:0000259" key="1">
    <source>
        <dbReference type="SMART" id="SM00382"/>
    </source>
</evidence>
<accession>A0A0F0KD09</accession>
<dbReference type="PATRIC" id="fig|582680.7.peg.3311"/>
<dbReference type="OrthoDB" id="1649389at2"/>
<evidence type="ECO:0000313" key="2">
    <source>
        <dbReference type="EMBL" id="KJL18782.1"/>
    </source>
</evidence>
<dbReference type="EMBL" id="JYIT01000085">
    <property type="protein sequence ID" value="KJL18782.1"/>
    <property type="molecule type" value="Genomic_DNA"/>
</dbReference>
<feature type="domain" description="AAA+ ATPase" evidence="1">
    <location>
        <begin position="2"/>
        <end position="139"/>
    </location>
</feature>
<gene>
    <name evidence="2" type="ORF">RL72_03250</name>
</gene>
<dbReference type="AlphaFoldDB" id="A0A0F0KD09"/>
<dbReference type="RefSeq" id="WP_045251913.1">
    <property type="nucleotide sequence ID" value="NZ_JYIT01000085.1"/>
</dbReference>
<dbReference type="Pfam" id="PF13671">
    <property type="entry name" value="AAA_33"/>
    <property type="match status" value="1"/>
</dbReference>
<organism evidence="2 3">
    <name type="scientific">Microbacterium azadirachtae</name>
    <dbReference type="NCBI Taxonomy" id="582680"/>
    <lineage>
        <taxon>Bacteria</taxon>
        <taxon>Bacillati</taxon>
        <taxon>Actinomycetota</taxon>
        <taxon>Actinomycetes</taxon>
        <taxon>Micrococcales</taxon>
        <taxon>Microbacteriaceae</taxon>
        <taxon>Microbacterium</taxon>
    </lineage>
</organism>
<dbReference type="SMART" id="SM00382">
    <property type="entry name" value="AAA"/>
    <property type="match status" value="1"/>
</dbReference>
<evidence type="ECO:0000313" key="3">
    <source>
        <dbReference type="Proteomes" id="UP000033448"/>
    </source>
</evidence>
<dbReference type="Proteomes" id="UP000033448">
    <property type="component" value="Unassembled WGS sequence"/>
</dbReference>
<sequence length="173" mass="19078">MTGSVVLVSGLPGVGKTTVARQLAARATRGAHLDTDQIGESLILSGLVAPGQEPAEEAERQLDLRRRNIVALARNFAESDFDVSISDVVLWPELLDEYRRGIALPLRFVLLTASPDTIDGRDAAREKHVADQWSHLRDDQDRFRAPGLRLDTTGLTLDDTLDAIRTRWDDALI</sequence>
<name>A0A0F0KD09_9MICO</name>
<reference evidence="2 3" key="1">
    <citation type="submission" date="2015-02" db="EMBL/GenBank/DDBJ databases">
        <title>Draft genome sequences of ten Microbacterium spp. with emphasis on heavy metal contaminated environments.</title>
        <authorList>
            <person name="Corretto E."/>
        </authorList>
    </citation>
    <scope>NUCLEOTIDE SEQUENCE [LARGE SCALE GENOMIC DNA]</scope>
    <source>
        <strain evidence="2 3">DSM 23848</strain>
    </source>
</reference>
<keyword evidence="3" id="KW-1185">Reference proteome</keyword>
<dbReference type="Gene3D" id="3.40.50.300">
    <property type="entry name" value="P-loop containing nucleotide triphosphate hydrolases"/>
    <property type="match status" value="1"/>
</dbReference>
<comment type="caution">
    <text evidence="2">The sequence shown here is derived from an EMBL/GenBank/DDBJ whole genome shotgun (WGS) entry which is preliminary data.</text>
</comment>
<dbReference type="InterPro" id="IPR003593">
    <property type="entry name" value="AAA+_ATPase"/>
</dbReference>
<dbReference type="InterPro" id="IPR027417">
    <property type="entry name" value="P-loop_NTPase"/>
</dbReference>
<proteinExistence type="predicted"/>
<protein>
    <recommendedName>
        <fullName evidence="1">AAA+ ATPase domain-containing protein</fullName>
    </recommendedName>
</protein>
<dbReference type="SUPFAM" id="SSF52540">
    <property type="entry name" value="P-loop containing nucleoside triphosphate hydrolases"/>
    <property type="match status" value="1"/>
</dbReference>